<keyword evidence="1" id="KW-0472">Membrane</keyword>
<feature type="transmembrane region" description="Helical" evidence="1">
    <location>
        <begin position="36"/>
        <end position="58"/>
    </location>
</feature>
<keyword evidence="1" id="KW-0812">Transmembrane</keyword>
<dbReference type="EMBL" id="RXOL01000001">
    <property type="protein sequence ID" value="RVQ69179.1"/>
    <property type="molecule type" value="Genomic_DNA"/>
</dbReference>
<evidence type="ECO:0000313" key="2">
    <source>
        <dbReference type="EMBL" id="RVQ69179.1"/>
    </source>
</evidence>
<organism evidence="2 3">
    <name type="scientific">Croceicoccus ponticola</name>
    <dbReference type="NCBI Taxonomy" id="2217664"/>
    <lineage>
        <taxon>Bacteria</taxon>
        <taxon>Pseudomonadati</taxon>
        <taxon>Pseudomonadota</taxon>
        <taxon>Alphaproteobacteria</taxon>
        <taxon>Sphingomonadales</taxon>
        <taxon>Erythrobacteraceae</taxon>
        <taxon>Croceicoccus</taxon>
    </lineage>
</organism>
<feature type="transmembrane region" description="Helical" evidence="1">
    <location>
        <begin position="107"/>
        <end position="129"/>
    </location>
</feature>
<keyword evidence="1" id="KW-1133">Transmembrane helix</keyword>
<reference evidence="2 3" key="1">
    <citation type="submission" date="2018-12" db="EMBL/GenBank/DDBJ databases">
        <title>Croceicoccus ponticola sp. nov., a lipolytic bacterium isolated from seawater.</title>
        <authorList>
            <person name="Yoon J.-H."/>
        </authorList>
    </citation>
    <scope>NUCLEOTIDE SEQUENCE [LARGE SCALE GENOMIC DNA]</scope>
    <source>
        <strain evidence="2 3">GM-16</strain>
    </source>
</reference>
<dbReference type="Proteomes" id="UP000283003">
    <property type="component" value="Unassembled WGS sequence"/>
</dbReference>
<evidence type="ECO:0000256" key="1">
    <source>
        <dbReference type="SAM" id="Phobius"/>
    </source>
</evidence>
<proteinExistence type="predicted"/>
<sequence>MMIKISQDRRATSFMASAHFGGLAIFAYLAGRMANWPDFAIGMTIGITLASLLALILFSRTDEYLLSLWHAGVSAGFIVVALAFVYAPVFAGWSDTFLGTANPTQAAAAQFAGMLAILAFYVGLHVRWLRSRA</sequence>
<protein>
    <submittedName>
        <fullName evidence="2">Uncharacterized protein</fullName>
    </submittedName>
</protein>
<dbReference type="RefSeq" id="WP_127611369.1">
    <property type="nucleotide sequence ID" value="NZ_RXOL01000001.1"/>
</dbReference>
<keyword evidence="3" id="KW-1185">Reference proteome</keyword>
<feature type="transmembrane region" description="Helical" evidence="1">
    <location>
        <begin position="12"/>
        <end position="30"/>
    </location>
</feature>
<accession>A0A437H0S1</accession>
<gene>
    <name evidence="2" type="ORF">EKN06_02980</name>
</gene>
<dbReference type="AlphaFoldDB" id="A0A437H0S1"/>
<evidence type="ECO:0000313" key="3">
    <source>
        <dbReference type="Proteomes" id="UP000283003"/>
    </source>
</evidence>
<feature type="transmembrane region" description="Helical" evidence="1">
    <location>
        <begin position="65"/>
        <end position="87"/>
    </location>
</feature>
<comment type="caution">
    <text evidence="2">The sequence shown here is derived from an EMBL/GenBank/DDBJ whole genome shotgun (WGS) entry which is preliminary data.</text>
</comment>
<dbReference type="OrthoDB" id="7429125at2"/>
<name>A0A437H0S1_9SPHN</name>